<dbReference type="Proteomes" id="UP000252706">
    <property type="component" value="Unassembled WGS sequence"/>
</dbReference>
<accession>A0A366X0G9</accession>
<dbReference type="AlphaFoldDB" id="A0A366X0G9"/>
<proteinExistence type="predicted"/>
<evidence type="ECO:0000313" key="2">
    <source>
        <dbReference type="Proteomes" id="UP000252706"/>
    </source>
</evidence>
<organism evidence="1 2">
    <name type="scientific">Phaeobacter gallaeciensis</name>
    <dbReference type="NCBI Taxonomy" id="60890"/>
    <lineage>
        <taxon>Bacteria</taxon>
        <taxon>Pseudomonadati</taxon>
        <taxon>Pseudomonadota</taxon>
        <taxon>Alphaproteobacteria</taxon>
        <taxon>Rhodobacterales</taxon>
        <taxon>Roseobacteraceae</taxon>
        <taxon>Phaeobacter</taxon>
    </lineage>
</organism>
<gene>
    <name evidence="1" type="ORF">DS909_08480</name>
</gene>
<comment type="caution">
    <text evidence="1">The sequence shown here is derived from an EMBL/GenBank/DDBJ whole genome shotgun (WGS) entry which is preliminary data.</text>
</comment>
<evidence type="ECO:0000313" key="1">
    <source>
        <dbReference type="EMBL" id="RBW57029.1"/>
    </source>
</evidence>
<protein>
    <submittedName>
        <fullName evidence="1">Uncharacterized protein</fullName>
    </submittedName>
</protein>
<name>A0A366X0G9_9RHOB</name>
<dbReference type="EMBL" id="QOCE01000022">
    <property type="protein sequence ID" value="RBW57029.1"/>
    <property type="molecule type" value="Genomic_DNA"/>
</dbReference>
<sequence>MLVSSTTFAFSAVDEQAMKDARERNICEKYAKQNNKVLGILVSAEYKVHNGVNTLYVKCSDDNVAGAGLAGLGTGGAVALGAGVLLLAAVLGDDDEAVTTTTTTSN</sequence>
<reference evidence="1 2" key="1">
    <citation type="submission" date="2018-07" db="EMBL/GenBank/DDBJ databases">
        <title>Modular assembly of carbohydrate-degrading microbial communities in the ocean.</title>
        <authorList>
            <person name="Enke T.N."/>
            <person name="Datta M.S."/>
            <person name="Schwartzman J.A."/>
            <person name="Cermak N."/>
            <person name="Schmitz D.A."/>
            <person name="Barrere J."/>
            <person name="Cordero O.X."/>
        </authorList>
    </citation>
    <scope>NUCLEOTIDE SEQUENCE [LARGE SCALE GENOMIC DNA]</scope>
    <source>
        <strain evidence="1 2">C3M10</strain>
    </source>
</reference>